<accession>A0A8H4JYE5</accession>
<protein>
    <submittedName>
        <fullName evidence="1">Uncharacterized protein</fullName>
    </submittedName>
</protein>
<sequence length="292" mass="33343">MVFAPVCWREDGSYKSTDSYARGFPLGFPRPRPNDNKAFGEYTRNDLYRDLILQHFLFRQRYGRENENRYRDPLSTTPPKAEAPWLGYSVGRSAPPWFEDSIVSAATRSFSMKLPREVQLRIVELASSPKVTPTLLNRPKELRRYSRVQSTWEDSILALKLSSRMMYRLAIAEQNVEGVVDRHVAFRMNLDIDTLRVFDMALPDFITADGPSVLPVRKLLSISKISFNTCATARDTMWRLENPVGEALALDNLLKLDEFSVIFPSVAGRGSSMSQTSDSRLGFSSYRHQMAI</sequence>
<dbReference type="EMBL" id="JAADJF010000095">
    <property type="protein sequence ID" value="KAF4439238.1"/>
    <property type="molecule type" value="Genomic_DNA"/>
</dbReference>
<proteinExistence type="predicted"/>
<gene>
    <name evidence="1" type="ORF">FACUT_4315</name>
</gene>
<dbReference type="Proteomes" id="UP000536711">
    <property type="component" value="Unassembled WGS sequence"/>
</dbReference>
<name>A0A8H4JYE5_9HYPO</name>
<reference evidence="1 2" key="1">
    <citation type="submission" date="2020-01" db="EMBL/GenBank/DDBJ databases">
        <title>Identification and distribution of gene clusters putatively required for synthesis of sphingolipid metabolism inhibitors in phylogenetically diverse species of the filamentous fungus Fusarium.</title>
        <authorList>
            <person name="Kim H.-S."/>
            <person name="Busman M."/>
            <person name="Brown D.W."/>
            <person name="Divon H."/>
            <person name="Uhlig S."/>
            <person name="Proctor R.H."/>
        </authorList>
    </citation>
    <scope>NUCLEOTIDE SEQUENCE [LARGE SCALE GENOMIC DNA]</scope>
    <source>
        <strain evidence="1 2">NRRL 13308</strain>
    </source>
</reference>
<keyword evidence="2" id="KW-1185">Reference proteome</keyword>
<evidence type="ECO:0000313" key="1">
    <source>
        <dbReference type="EMBL" id="KAF4439238.1"/>
    </source>
</evidence>
<evidence type="ECO:0000313" key="2">
    <source>
        <dbReference type="Proteomes" id="UP000536711"/>
    </source>
</evidence>
<comment type="caution">
    <text evidence="1">The sequence shown here is derived from an EMBL/GenBank/DDBJ whole genome shotgun (WGS) entry which is preliminary data.</text>
</comment>
<organism evidence="1 2">
    <name type="scientific">Fusarium acutatum</name>
    <dbReference type="NCBI Taxonomy" id="78861"/>
    <lineage>
        <taxon>Eukaryota</taxon>
        <taxon>Fungi</taxon>
        <taxon>Dikarya</taxon>
        <taxon>Ascomycota</taxon>
        <taxon>Pezizomycotina</taxon>
        <taxon>Sordariomycetes</taxon>
        <taxon>Hypocreomycetidae</taxon>
        <taxon>Hypocreales</taxon>
        <taxon>Nectriaceae</taxon>
        <taxon>Fusarium</taxon>
        <taxon>Fusarium fujikuroi species complex</taxon>
    </lineage>
</organism>
<dbReference type="AlphaFoldDB" id="A0A8H4JYE5"/>
<dbReference type="OrthoDB" id="5067213at2759"/>